<dbReference type="STRING" id="117157.SAMN04489717_4944"/>
<keyword evidence="4" id="KW-1185">Reference proteome</keyword>
<proteinExistence type="predicted"/>
<protein>
    <recommendedName>
        <fullName evidence="5">DUF4191 domain-containing protein</fullName>
    </recommendedName>
</protein>
<organism evidence="3 4">
    <name type="scientific">Actinopolymorpha singaporensis</name>
    <dbReference type="NCBI Taxonomy" id="117157"/>
    <lineage>
        <taxon>Bacteria</taxon>
        <taxon>Bacillati</taxon>
        <taxon>Actinomycetota</taxon>
        <taxon>Actinomycetes</taxon>
        <taxon>Propionibacteriales</taxon>
        <taxon>Actinopolymorphaceae</taxon>
        <taxon>Actinopolymorpha</taxon>
    </lineage>
</organism>
<name>A0A1H1XEW6_9ACTN</name>
<feature type="region of interest" description="Disordered" evidence="1">
    <location>
        <begin position="208"/>
        <end position="232"/>
    </location>
</feature>
<sequence>MAKRDETPENKQGRVAQVRAAYSITKEVQPRIGLMLAGIFLAVIVVFVAVGFVLKNPILWGVTGIPFAVLLTVIFFGRRVEKAAYSRLEGQLGAGANALSTLRKGWTVDPAVAVTRNQDVVHRVVGRPGIVLVAEGAPNRVGNLLANEKRKHARVAPDTPIYDVVVGDGEGQVPLRRLSGHVMKLPRNLRPAEVTEVLNRLKALSANRSQLPIPKGPLPRNAKLPPGASRPR</sequence>
<dbReference type="AlphaFoldDB" id="A0A1H1XEW6"/>
<dbReference type="RefSeq" id="WP_092655946.1">
    <property type="nucleotide sequence ID" value="NZ_LT629732.1"/>
</dbReference>
<evidence type="ECO:0000313" key="3">
    <source>
        <dbReference type="EMBL" id="SDT07671.1"/>
    </source>
</evidence>
<dbReference type="OrthoDB" id="8479889at2"/>
<dbReference type="Pfam" id="PF13829">
    <property type="entry name" value="DUF4191"/>
    <property type="match status" value="1"/>
</dbReference>
<dbReference type="Proteomes" id="UP000198983">
    <property type="component" value="Chromosome I"/>
</dbReference>
<feature type="transmembrane region" description="Helical" evidence="2">
    <location>
        <begin position="32"/>
        <end position="52"/>
    </location>
</feature>
<gene>
    <name evidence="3" type="ORF">SAMN04489717_4944</name>
</gene>
<keyword evidence="2" id="KW-0812">Transmembrane</keyword>
<accession>A0A1H1XEW6</accession>
<evidence type="ECO:0000256" key="1">
    <source>
        <dbReference type="SAM" id="MobiDB-lite"/>
    </source>
</evidence>
<keyword evidence="2" id="KW-1133">Transmembrane helix</keyword>
<evidence type="ECO:0008006" key="5">
    <source>
        <dbReference type="Google" id="ProtNLM"/>
    </source>
</evidence>
<reference evidence="3 4" key="1">
    <citation type="submission" date="2016-10" db="EMBL/GenBank/DDBJ databases">
        <authorList>
            <person name="de Groot N.N."/>
        </authorList>
    </citation>
    <scope>NUCLEOTIDE SEQUENCE [LARGE SCALE GENOMIC DNA]</scope>
    <source>
        <strain evidence="3 4">DSM 22024</strain>
    </source>
</reference>
<evidence type="ECO:0000313" key="4">
    <source>
        <dbReference type="Proteomes" id="UP000198983"/>
    </source>
</evidence>
<keyword evidence="2" id="KW-0472">Membrane</keyword>
<dbReference type="InterPro" id="IPR025445">
    <property type="entry name" value="DUF4191"/>
</dbReference>
<evidence type="ECO:0000256" key="2">
    <source>
        <dbReference type="SAM" id="Phobius"/>
    </source>
</evidence>
<dbReference type="EMBL" id="LT629732">
    <property type="protein sequence ID" value="SDT07671.1"/>
    <property type="molecule type" value="Genomic_DNA"/>
</dbReference>
<feature type="transmembrane region" description="Helical" evidence="2">
    <location>
        <begin position="58"/>
        <end position="77"/>
    </location>
</feature>